<proteinExistence type="inferred from homology"/>
<dbReference type="EMBL" id="LFIV01000027">
    <property type="protein sequence ID" value="KZL74999.1"/>
    <property type="molecule type" value="Genomic_DNA"/>
</dbReference>
<comment type="caution">
    <text evidence="7">The sequence shown here is derived from an EMBL/GenBank/DDBJ whole genome shotgun (WGS) entry which is preliminary data.</text>
</comment>
<evidence type="ECO:0000256" key="5">
    <source>
        <dbReference type="SAM" id="SignalP"/>
    </source>
</evidence>
<evidence type="ECO:0000256" key="1">
    <source>
        <dbReference type="ARBA" id="ARBA00005466"/>
    </source>
</evidence>
<sequence length="481" mass="53040">MLLTAVLPVILLAGSVSANSSSFGRRELLLTDNVKCACTQLRSSFSNSTLFPNSTNYETQRINVWDKRANLHPACIYLPSTADELAEAYPGSNTIDDGVLVALNGLSNIKVNVNDNNVEVGPGNKWVDVYQALGPHGKYTIGGRLKTIGVPGLTLIGGVSYFLNKYGFTMDNTISYDVILGNGTQVVANATSNSDLFWALKGGGSNYGIVTKFVLKTIDMPQATSTYQIFNESAVSAFIKAACDMASYEDASEGAGAVININYNLTTKEAVPQVFGLQETTLSPPSHFANFTAIPAVSRSHNVTTPLYWHSLMDSPNQMFRIQFGHHTMKPDADRLYEIYQAWIEAIQDVADVEGLRPTYILNTLPKTALSVGKNSPTGNTFGLDDDQSYILWQVTTSWARAEDDLRMTAWAQHFIARHHAINQEKGLAHDFIYMGDAGEWQQPFPGYGQGNFQKMREIRDQYDPDLVFTRLNWGGYKLGY</sequence>
<dbReference type="Proteomes" id="UP000076552">
    <property type="component" value="Unassembled WGS sequence"/>
</dbReference>
<dbReference type="GO" id="GO:0071949">
    <property type="term" value="F:FAD binding"/>
    <property type="evidence" value="ECO:0007669"/>
    <property type="project" value="InterPro"/>
</dbReference>
<accession>A0A166VVK8</accession>
<dbReference type="PANTHER" id="PTHR42973">
    <property type="entry name" value="BINDING OXIDOREDUCTASE, PUTATIVE (AFU_ORTHOLOGUE AFUA_1G17690)-RELATED"/>
    <property type="match status" value="1"/>
</dbReference>
<dbReference type="InterPro" id="IPR016166">
    <property type="entry name" value="FAD-bd_PCMH"/>
</dbReference>
<feature type="domain" description="FAD-binding PCMH-type" evidence="6">
    <location>
        <begin position="42"/>
        <end position="220"/>
    </location>
</feature>
<name>A0A166VVK8_9PEZI</name>
<evidence type="ECO:0000313" key="7">
    <source>
        <dbReference type="EMBL" id="KZL74999.1"/>
    </source>
</evidence>
<dbReference type="Gene3D" id="3.30.465.10">
    <property type="match status" value="1"/>
</dbReference>
<dbReference type="PROSITE" id="PS51387">
    <property type="entry name" value="FAD_PCMH"/>
    <property type="match status" value="1"/>
</dbReference>
<reference evidence="7 8" key="1">
    <citation type="submission" date="2015-06" db="EMBL/GenBank/DDBJ databases">
        <title>Survival trade-offs in plant roots during colonization by closely related pathogenic and mutualistic fungi.</title>
        <authorList>
            <person name="Hacquard S."/>
            <person name="Kracher B."/>
            <person name="Hiruma K."/>
            <person name="Weinman A."/>
            <person name="Muench P."/>
            <person name="Garrido Oter R."/>
            <person name="Ver Loren van Themaat E."/>
            <person name="Dallerey J.-F."/>
            <person name="Damm U."/>
            <person name="Henrissat B."/>
            <person name="Lespinet O."/>
            <person name="Thon M."/>
            <person name="Kemen E."/>
            <person name="McHardy A.C."/>
            <person name="Schulze-Lefert P."/>
            <person name="O'Connell R.J."/>
        </authorList>
    </citation>
    <scope>NUCLEOTIDE SEQUENCE [LARGE SCALE GENOMIC DNA]</scope>
    <source>
        <strain evidence="7 8">0861</strain>
    </source>
</reference>
<evidence type="ECO:0000259" key="6">
    <source>
        <dbReference type="PROSITE" id="PS51387"/>
    </source>
</evidence>
<keyword evidence="2" id="KW-0285">Flavoprotein</keyword>
<organism evidence="7 8">
    <name type="scientific">Colletotrichum tofieldiae</name>
    <dbReference type="NCBI Taxonomy" id="708197"/>
    <lineage>
        <taxon>Eukaryota</taxon>
        <taxon>Fungi</taxon>
        <taxon>Dikarya</taxon>
        <taxon>Ascomycota</taxon>
        <taxon>Pezizomycotina</taxon>
        <taxon>Sordariomycetes</taxon>
        <taxon>Hypocreomycetidae</taxon>
        <taxon>Glomerellales</taxon>
        <taxon>Glomerellaceae</taxon>
        <taxon>Colletotrichum</taxon>
        <taxon>Colletotrichum spaethianum species complex</taxon>
    </lineage>
</organism>
<keyword evidence="3" id="KW-0274">FAD</keyword>
<dbReference type="InterPro" id="IPR036318">
    <property type="entry name" value="FAD-bd_PCMH-like_sf"/>
</dbReference>
<dbReference type="InterPro" id="IPR016169">
    <property type="entry name" value="FAD-bd_PCMH_sub2"/>
</dbReference>
<comment type="similarity">
    <text evidence="1">Belongs to the oxygen-dependent FAD-linked oxidoreductase family.</text>
</comment>
<dbReference type="PANTHER" id="PTHR42973:SF53">
    <property type="entry name" value="FAD-BINDING PCMH-TYPE DOMAIN-CONTAINING PROTEIN-RELATED"/>
    <property type="match status" value="1"/>
</dbReference>
<keyword evidence="4" id="KW-0560">Oxidoreductase</keyword>
<dbReference type="Pfam" id="PF01565">
    <property type="entry name" value="FAD_binding_4"/>
    <property type="match status" value="1"/>
</dbReference>
<dbReference type="InterPro" id="IPR050416">
    <property type="entry name" value="FAD-linked_Oxidoreductase"/>
</dbReference>
<protein>
    <submittedName>
        <fullName evidence="7">FAD binding domain-containing protein</fullName>
    </submittedName>
</protein>
<evidence type="ECO:0000256" key="4">
    <source>
        <dbReference type="ARBA" id="ARBA00023002"/>
    </source>
</evidence>
<dbReference type="InterPro" id="IPR006094">
    <property type="entry name" value="Oxid_FAD_bind_N"/>
</dbReference>
<dbReference type="SUPFAM" id="SSF56176">
    <property type="entry name" value="FAD-binding/transporter-associated domain-like"/>
    <property type="match status" value="1"/>
</dbReference>
<dbReference type="AlphaFoldDB" id="A0A166VVK8"/>
<evidence type="ECO:0000313" key="8">
    <source>
        <dbReference type="Proteomes" id="UP000076552"/>
    </source>
</evidence>
<gene>
    <name evidence="7" type="ORF">CT0861_04703</name>
</gene>
<feature type="chain" id="PRO_5007881406" evidence="5">
    <location>
        <begin position="19"/>
        <end position="481"/>
    </location>
</feature>
<dbReference type="STRING" id="708197.A0A166VVK8"/>
<dbReference type="GO" id="GO:0016491">
    <property type="term" value="F:oxidoreductase activity"/>
    <property type="evidence" value="ECO:0007669"/>
    <property type="project" value="UniProtKB-KW"/>
</dbReference>
<keyword evidence="8" id="KW-1185">Reference proteome</keyword>
<evidence type="ECO:0000256" key="3">
    <source>
        <dbReference type="ARBA" id="ARBA00022827"/>
    </source>
</evidence>
<evidence type="ECO:0000256" key="2">
    <source>
        <dbReference type="ARBA" id="ARBA00022630"/>
    </source>
</evidence>
<keyword evidence="5" id="KW-0732">Signal</keyword>
<feature type="signal peptide" evidence="5">
    <location>
        <begin position="1"/>
        <end position="18"/>
    </location>
</feature>